<gene>
    <name evidence="3" type="ORF">IRJ18_06465</name>
</gene>
<protein>
    <submittedName>
        <fullName evidence="3">Glycosyltransferase family 2 protein</fullName>
    </submittedName>
</protein>
<comment type="caution">
    <text evidence="3">The sequence shown here is derived from an EMBL/GenBank/DDBJ whole genome shotgun (WGS) entry which is preliminary data.</text>
</comment>
<evidence type="ECO:0000313" key="4">
    <source>
        <dbReference type="Proteomes" id="UP000632774"/>
    </source>
</evidence>
<keyword evidence="1" id="KW-1133">Transmembrane helix</keyword>
<feature type="domain" description="Glycosyltransferase 2-like" evidence="2">
    <location>
        <begin position="5"/>
        <end position="159"/>
    </location>
</feature>
<dbReference type="Gene3D" id="3.90.550.10">
    <property type="entry name" value="Spore Coat Polysaccharide Biosynthesis Protein SpsA, Chain A"/>
    <property type="match status" value="1"/>
</dbReference>
<feature type="transmembrane region" description="Helical" evidence="1">
    <location>
        <begin position="276"/>
        <end position="293"/>
    </location>
</feature>
<proteinExistence type="predicted"/>
<evidence type="ECO:0000259" key="2">
    <source>
        <dbReference type="Pfam" id="PF00535"/>
    </source>
</evidence>
<dbReference type="PANTHER" id="PTHR43685">
    <property type="entry name" value="GLYCOSYLTRANSFERASE"/>
    <property type="match status" value="1"/>
</dbReference>
<keyword evidence="4" id="KW-1185">Reference proteome</keyword>
<dbReference type="EMBL" id="JADFFM010000001">
    <property type="protein sequence ID" value="MBE9665998.1"/>
    <property type="molecule type" value="Genomic_DNA"/>
</dbReference>
<keyword evidence="1" id="KW-0472">Membrane</keyword>
<dbReference type="Proteomes" id="UP000632774">
    <property type="component" value="Unassembled WGS sequence"/>
</dbReference>
<name>A0ABR9XG49_9SPHI</name>
<dbReference type="InterPro" id="IPR001173">
    <property type="entry name" value="Glyco_trans_2-like"/>
</dbReference>
<dbReference type="SUPFAM" id="SSF53448">
    <property type="entry name" value="Nucleotide-diphospho-sugar transferases"/>
    <property type="match status" value="1"/>
</dbReference>
<dbReference type="PANTHER" id="PTHR43685:SF2">
    <property type="entry name" value="GLYCOSYLTRANSFERASE 2-LIKE DOMAIN-CONTAINING PROTEIN"/>
    <property type="match status" value="1"/>
</dbReference>
<dbReference type="CDD" id="cd00761">
    <property type="entry name" value="Glyco_tranf_GTA_type"/>
    <property type="match status" value="1"/>
</dbReference>
<accession>A0ABR9XG49</accession>
<keyword evidence="1" id="KW-0812">Transmembrane</keyword>
<dbReference type="InterPro" id="IPR029044">
    <property type="entry name" value="Nucleotide-diphossugar_trans"/>
</dbReference>
<dbReference type="InterPro" id="IPR050834">
    <property type="entry name" value="Glycosyltransf_2"/>
</dbReference>
<organism evidence="3 4">
    <name type="scientific">Mucilaginibacter boryungensis</name>
    <dbReference type="NCBI Taxonomy" id="768480"/>
    <lineage>
        <taxon>Bacteria</taxon>
        <taxon>Pseudomonadati</taxon>
        <taxon>Bacteroidota</taxon>
        <taxon>Sphingobacteriia</taxon>
        <taxon>Sphingobacteriales</taxon>
        <taxon>Sphingobacteriaceae</taxon>
        <taxon>Mucilaginibacter</taxon>
    </lineage>
</organism>
<dbReference type="RefSeq" id="WP_194105373.1">
    <property type="nucleotide sequence ID" value="NZ_JADFFM010000001.1"/>
</dbReference>
<evidence type="ECO:0000313" key="3">
    <source>
        <dbReference type="EMBL" id="MBE9665998.1"/>
    </source>
</evidence>
<dbReference type="Pfam" id="PF00535">
    <property type="entry name" value="Glycos_transf_2"/>
    <property type="match status" value="1"/>
</dbReference>
<sequence>MKIAILIPCYNAAGFLHKLFEGINAQTTAFDEIICYDDCSTDNTADIARQLGAKVITGKVNCGAAYARNRLIEATTCNWIHFHDADDLIHPEFVKVMSTHVENEQVQLLCNTRVYDLQDTEGRNWIISYSELKSSIDQVSYFLNNVGFASMGLYSKSALTQVSGFDQSLRGNEDPDLHIRLANAGFKIKCVDQFLVEKVEHPDSFSHQNWFRCMHDKLKCLQKYGILLPPKYFNILGEQAAILSNYFYRENDPALSLQARQLAYQMNVKRIKTSKFSSFISAMFGVTTYLWIYRRRMDIKKLTKKAF</sequence>
<reference evidence="3 4" key="1">
    <citation type="submission" date="2020-10" db="EMBL/GenBank/DDBJ databases">
        <title>Mucilaginibacter mali sp. nov., isolated from rhizosphere soil of apple orchard.</title>
        <authorList>
            <person name="Lee J.-S."/>
            <person name="Kim H.S."/>
            <person name="Kim J.-S."/>
        </authorList>
    </citation>
    <scope>NUCLEOTIDE SEQUENCE [LARGE SCALE GENOMIC DNA]</scope>
    <source>
        <strain evidence="3 4">KCTC 23157</strain>
    </source>
</reference>
<evidence type="ECO:0000256" key="1">
    <source>
        <dbReference type="SAM" id="Phobius"/>
    </source>
</evidence>